<sequence length="202" mass="22538">MASPRRGDIFAMAQWETSALGGRYMQVAEVGPWTRGFNRSSDSGEKLQDRWESEWDHRYTGWRWGGDDMATANSQLLLNPRSGNEKKGLGLQGNPACSPRGTGDDTTAGQLVSPRGAPILAAVRRPKATEEDVPDEQVAGHRAQSRGYKGEAIISTRNAPMFERFSEAYFAQDYIILLSQIVRLPLVLQILPGFLWKKTRKE</sequence>
<evidence type="ECO:0000313" key="3">
    <source>
        <dbReference type="Proteomes" id="UP000766486"/>
    </source>
</evidence>
<feature type="region of interest" description="Disordered" evidence="1">
    <location>
        <begin position="84"/>
        <end position="112"/>
    </location>
</feature>
<organism evidence="2 3">
    <name type="scientific">Bionectria ochroleuca</name>
    <name type="common">Gliocladium roseum</name>
    <dbReference type="NCBI Taxonomy" id="29856"/>
    <lineage>
        <taxon>Eukaryota</taxon>
        <taxon>Fungi</taxon>
        <taxon>Dikarya</taxon>
        <taxon>Ascomycota</taxon>
        <taxon>Pezizomycotina</taxon>
        <taxon>Sordariomycetes</taxon>
        <taxon>Hypocreomycetidae</taxon>
        <taxon>Hypocreales</taxon>
        <taxon>Bionectriaceae</taxon>
        <taxon>Clonostachys</taxon>
    </lineage>
</organism>
<keyword evidence="3" id="KW-1185">Reference proteome</keyword>
<evidence type="ECO:0000313" key="2">
    <source>
        <dbReference type="EMBL" id="VUC29610.1"/>
    </source>
</evidence>
<dbReference type="Proteomes" id="UP000766486">
    <property type="component" value="Unassembled WGS sequence"/>
</dbReference>
<protein>
    <submittedName>
        <fullName evidence="2">Uncharacterized protein</fullName>
    </submittedName>
</protein>
<accession>A0ABY6UEI8</accession>
<gene>
    <name evidence="2" type="ORF">CLO192961_LOCUS262200</name>
</gene>
<feature type="region of interest" description="Disordered" evidence="1">
    <location>
        <begin position="125"/>
        <end position="145"/>
    </location>
</feature>
<comment type="caution">
    <text evidence="2">The sequence shown here is derived from an EMBL/GenBank/DDBJ whole genome shotgun (WGS) entry which is preliminary data.</text>
</comment>
<dbReference type="EMBL" id="CABFNS010000806">
    <property type="protein sequence ID" value="VUC29610.1"/>
    <property type="molecule type" value="Genomic_DNA"/>
</dbReference>
<evidence type="ECO:0000256" key="1">
    <source>
        <dbReference type="SAM" id="MobiDB-lite"/>
    </source>
</evidence>
<name>A0ABY6UEI8_BIOOC</name>
<proteinExistence type="predicted"/>
<reference evidence="2 3" key="1">
    <citation type="submission" date="2019-06" db="EMBL/GenBank/DDBJ databases">
        <authorList>
            <person name="Broberg M."/>
        </authorList>
    </citation>
    <scope>NUCLEOTIDE SEQUENCE [LARGE SCALE GENOMIC DNA]</scope>
</reference>